<sequence>MFSKKCVQLFAVALMATGTFVGCDSKVGEAPPPPESHELGGTKCLTEVKPVVKNFIDGTATKAEVASGWDCAETAIQTFKRYVRGNSSDRYTSQELATFLEKNFLDASKNETIPVGLQVEVMKLKQIFVGGSAEYISKGEIDKIITLFGSFREMTVNLTPYMRVLSLNWTVSEANSIQTDVRYFEDANKEIQNAARTLASLIESNGRSYKLADFVVLMEQMGVFFNEKWDFPKTIAKYMPVVLKVKKALAGGDENYVAPSEWRRFALLGARGYIQYLRYYYFIKSVPETGTGYRLSYLSRTVEDVLSVFQDLVAEKPEGVVSRDEVNDLLKTLQVVWPDFKVSNSLVFEAMKVKQLFFGGSVDSFTTTDFETARLKVSRIKILIERFLPYYSIYGREWEPELYENEEAQKLFMESQFVLESTVREAGVLFEGAYDLQDLVPLIREIETLYPPKGESYADLIKDYMPMIIDVKNMILGGNDSSLRKANWSVLLGFAARFYSDFLYYDYFLKEQPFEKPLTVSYLSIFANQSINIARDLLAAKKETQFSRAEINKLIQHLSNLGILPEGLKPKSIDQVVGIVLNNILNNPERRLEGYVPDALNLSSLEVLRNELQVWLDTELFVAQTTEHWREEEGYSAKELQEILKKASVSTLSRQPLASGLYELLLTVQSPVPLTVDSEARVLISNKLQQKYTAKTLRQLNLYRAVSRLAVRSFAGTADRVNTYKGVNLEEVQGAFMALRPVLVEAGILDSKNMTFASSRFREANIFVPHSDGSTLASYAELTDLIGMIWSGLNINSMLRDELIKKCFNGNTDVKNDALVSLSCARASYKDSLPSAAVSMPEYVKFQKAAGKDEWAIYMNNIFKAAGYVPNDKNMALLEDISLAPHVIQYIEMIYARFDKNKDGVINTPESLNAFPAFKGILLELAKEQIESGTIKEADLLDLFTYILRYGKPPETIKEKLRFVLSWKGKREKWDVWADRVQLSEILGYIADQVTKSAKAGKTTEGALVNPILSVNQPAQQSQ</sequence>
<gene>
    <name evidence="2" type="ORF">AZI85_10720</name>
</gene>
<evidence type="ECO:0008006" key="4">
    <source>
        <dbReference type="Google" id="ProtNLM"/>
    </source>
</evidence>
<evidence type="ECO:0000313" key="3">
    <source>
        <dbReference type="Proteomes" id="UP000075391"/>
    </source>
</evidence>
<dbReference type="PROSITE" id="PS51257">
    <property type="entry name" value="PROKAR_LIPOPROTEIN"/>
    <property type="match status" value="1"/>
</dbReference>
<comment type="caution">
    <text evidence="2">The sequence shown here is derived from an EMBL/GenBank/DDBJ whole genome shotgun (WGS) entry which is preliminary data.</text>
</comment>
<dbReference type="OrthoDB" id="5287069at2"/>
<feature type="chain" id="PRO_5007572361" description="EF-hand domain-containing protein" evidence="1">
    <location>
        <begin position="22"/>
        <end position="1023"/>
    </location>
</feature>
<feature type="signal peptide" evidence="1">
    <location>
        <begin position="1"/>
        <end position="21"/>
    </location>
</feature>
<dbReference type="RefSeq" id="WP_063244762.1">
    <property type="nucleotide sequence ID" value="NZ_LUKF01000018.1"/>
</dbReference>
<name>A0A150WDF5_BDEBC</name>
<proteinExistence type="predicted"/>
<protein>
    <recommendedName>
        <fullName evidence="4">EF-hand domain-containing protein</fullName>
    </recommendedName>
</protein>
<reference evidence="2 3" key="1">
    <citation type="submission" date="2016-03" db="EMBL/GenBank/DDBJ databases">
        <authorList>
            <person name="Ploux O."/>
        </authorList>
    </citation>
    <scope>NUCLEOTIDE SEQUENCE [LARGE SCALE GENOMIC DNA]</scope>
    <source>
        <strain evidence="2 3">BER2</strain>
    </source>
</reference>
<keyword evidence="1" id="KW-0732">Signal</keyword>
<accession>A0A150WDF5</accession>
<dbReference type="AlphaFoldDB" id="A0A150WDF5"/>
<dbReference type="Proteomes" id="UP000075391">
    <property type="component" value="Unassembled WGS sequence"/>
</dbReference>
<dbReference type="EMBL" id="LUKF01000018">
    <property type="protein sequence ID" value="KYG60920.1"/>
    <property type="molecule type" value="Genomic_DNA"/>
</dbReference>
<evidence type="ECO:0000313" key="2">
    <source>
        <dbReference type="EMBL" id="KYG60920.1"/>
    </source>
</evidence>
<organism evidence="2 3">
    <name type="scientific">Bdellovibrio bacteriovorus</name>
    <dbReference type="NCBI Taxonomy" id="959"/>
    <lineage>
        <taxon>Bacteria</taxon>
        <taxon>Pseudomonadati</taxon>
        <taxon>Bdellovibrionota</taxon>
        <taxon>Bdellovibrionia</taxon>
        <taxon>Bdellovibrionales</taxon>
        <taxon>Pseudobdellovibrionaceae</taxon>
        <taxon>Bdellovibrio</taxon>
    </lineage>
</organism>
<evidence type="ECO:0000256" key="1">
    <source>
        <dbReference type="SAM" id="SignalP"/>
    </source>
</evidence>